<keyword evidence="2" id="KW-0472">Membrane</keyword>
<dbReference type="Proteomes" id="UP000515317">
    <property type="component" value="Chromosome"/>
</dbReference>
<dbReference type="RefSeq" id="WP_222877134.1">
    <property type="nucleotide sequence ID" value="NZ_AP023361.1"/>
</dbReference>
<evidence type="ECO:0000256" key="2">
    <source>
        <dbReference type="SAM" id="Phobius"/>
    </source>
</evidence>
<protein>
    <submittedName>
        <fullName evidence="3">Uncharacterized protein</fullName>
    </submittedName>
</protein>
<organism evidence="3 4">
    <name type="scientific">Terrihabitans soli</name>
    <dbReference type="NCBI Taxonomy" id="708113"/>
    <lineage>
        <taxon>Bacteria</taxon>
        <taxon>Pseudomonadati</taxon>
        <taxon>Pseudomonadota</taxon>
        <taxon>Alphaproteobacteria</taxon>
        <taxon>Hyphomicrobiales</taxon>
        <taxon>Terrihabitans</taxon>
    </lineage>
</organism>
<evidence type="ECO:0000313" key="4">
    <source>
        <dbReference type="Proteomes" id="UP000515317"/>
    </source>
</evidence>
<proteinExistence type="predicted"/>
<keyword evidence="4" id="KW-1185">Reference proteome</keyword>
<feature type="compositionally biased region" description="Gly residues" evidence="1">
    <location>
        <begin position="52"/>
        <end position="61"/>
    </location>
</feature>
<reference evidence="3 4" key="1">
    <citation type="submission" date="2020-08" db="EMBL/GenBank/DDBJ databases">
        <title>Genome sequence of Rhizobiales bacterium strain IZ6.</title>
        <authorList>
            <person name="Nakai R."/>
            <person name="Naganuma T."/>
        </authorList>
    </citation>
    <scope>NUCLEOTIDE SEQUENCE [LARGE SCALE GENOMIC DNA]</scope>
    <source>
        <strain evidence="3 4">IZ6</strain>
    </source>
</reference>
<feature type="transmembrane region" description="Helical" evidence="2">
    <location>
        <begin position="6"/>
        <end position="24"/>
    </location>
</feature>
<keyword evidence="2" id="KW-0812">Transmembrane</keyword>
<accession>A0A6S6QVI0</accession>
<keyword evidence="2" id="KW-1133">Transmembrane helix</keyword>
<dbReference type="KEGG" id="tso:IZ6_12430"/>
<name>A0A6S6QVI0_9HYPH</name>
<feature type="region of interest" description="Disordered" evidence="1">
    <location>
        <begin position="31"/>
        <end position="61"/>
    </location>
</feature>
<dbReference type="AlphaFoldDB" id="A0A6S6QVI0"/>
<evidence type="ECO:0000313" key="3">
    <source>
        <dbReference type="EMBL" id="BCJ90508.1"/>
    </source>
</evidence>
<evidence type="ECO:0000256" key="1">
    <source>
        <dbReference type="SAM" id="MobiDB-lite"/>
    </source>
</evidence>
<dbReference type="EMBL" id="AP023361">
    <property type="protein sequence ID" value="BCJ90508.1"/>
    <property type="molecule type" value="Genomic_DNA"/>
</dbReference>
<sequence length="61" mass="6176">MDNKTTGILAIVIVVALIGGYVAWENTRGADGETTLKDANPNAPAITEPAAPGGGPMKQTP</sequence>
<gene>
    <name evidence="3" type="ORF">IZ6_12430</name>
</gene>